<keyword evidence="14" id="KW-1185">Reference proteome</keyword>
<feature type="domain" description="HAMP" evidence="12">
    <location>
        <begin position="327"/>
        <end position="380"/>
    </location>
</feature>
<keyword evidence="7 9" id="KW-0807">Transducer</keyword>
<comment type="caution">
    <text evidence="13">The sequence shown here is derived from an EMBL/GenBank/DDBJ whole genome shotgun (WGS) entry which is preliminary data.</text>
</comment>
<name>A0A949WRW6_9CLOT</name>
<dbReference type="GO" id="GO:0006935">
    <property type="term" value="P:chemotaxis"/>
    <property type="evidence" value="ECO:0007669"/>
    <property type="project" value="UniProtKB-KW"/>
</dbReference>
<evidence type="ECO:0000256" key="5">
    <source>
        <dbReference type="ARBA" id="ARBA00022989"/>
    </source>
</evidence>
<dbReference type="AlphaFoldDB" id="A0A949WRW6"/>
<sequence length="685" mass="75204">MKNSNKIGIWKLNIFKKLVLVSLIFVILPVSIVGIVSTIQFSNTIKSETLLNMQSKVNSKLKLLTTIIDGQKIEAYAIAHDTNSINALTELIKGASEVKASDKQGMREYLSDFYKKNDGMYENLFFTDSKGVTVADALNGKSDGVNISKRDYFTSARDSNKTVVSDVVVSSSTGNPIMVIVVPLYSSEKEFIGVLGMPINFTQLMDNLIKRDDGEKYNYIIFNKKGIVIAHEMKELVFKSDMTKEDPSQKTLYEKMLKVPKSYGSYTLKGVKKTIAYTKYSENNWFLSCSIADADYMRPITSLIWKIILISMLCIIVASVFVLIFSRSISNPLKKLSKVAEAIADGDLTQEVYVSKSGDEIGALTKAFQIMVNKLKTVIYEVREMSMNTAASSEEMTSSAEEVSRASSQISEAINELAKGASEQAVSTEKGNQKIIEVISGIQDITNEMSKSEQLAVTAKDKVKVGKNSVDYQKVKMTENKEVEGRVGVSVNALSKKSAEIGEILSAIMSISEQTNLLSLNAAIEAARAGEQGKGFAVVAEEIRMLAEQSTISAQKIEGIIKEVQESVKGVVYEMSTVEVVLNDQEKALSDTINAFHNIEEVVMNINLNIRKVTDVSKEINRKAKEAGEVIGDIASISEEAASGTEEVAASTQEQTAGVEQIAEASKSLSKLANELQRNIEIFRI</sequence>
<dbReference type="PROSITE" id="PS50885">
    <property type="entry name" value="HAMP"/>
    <property type="match status" value="1"/>
</dbReference>
<dbReference type="PANTHER" id="PTHR32089:SF112">
    <property type="entry name" value="LYSOZYME-LIKE PROTEIN-RELATED"/>
    <property type="match status" value="1"/>
</dbReference>
<evidence type="ECO:0000256" key="7">
    <source>
        <dbReference type="ARBA" id="ARBA00023224"/>
    </source>
</evidence>
<evidence type="ECO:0000259" key="12">
    <source>
        <dbReference type="PROSITE" id="PS50885"/>
    </source>
</evidence>
<dbReference type="InterPro" id="IPR033479">
    <property type="entry name" value="dCache_1"/>
</dbReference>
<dbReference type="CDD" id="cd12912">
    <property type="entry name" value="PDC2_MCP_like"/>
    <property type="match status" value="1"/>
</dbReference>
<dbReference type="Proteomes" id="UP000694308">
    <property type="component" value="Unassembled WGS sequence"/>
</dbReference>
<keyword evidence="3" id="KW-0145">Chemotaxis</keyword>
<dbReference type="Pfam" id="PF00015">
    <property type="entry name" value="MCPsignal"/>
    <property type="match status" value="1"/>
</dbReference>
<evidence type="ECO:0000256" key="9">
    <source>
        <dbReference type="PROSITE-ProRule" id="PRU00284"/>
    </source>
</evidence>
<evidence type="ECO:0000256" key="10">
    <source>
        <dbReference type="SAM" id="Phobius"/>
    </source>
</evidence>
<evidence type="ECO:0000256" key="2">
    <source>
        <dbReference type="ARBA" id="ARBA00022475"/>
    </source>
</evidence>
<feature type="domain" description="Methyl-accepting transducer" evidence="11">
    <location>
        <begin position="399"/>
        <end position="670"/>
    </location>
</feature>
<dbReference type="InterPro" id="IPR003660">
    <property type="entry name" value="HAMP_dom"/>
</dbReference>
<comment type="subcellular location">
    <subcellularLocation>
        <location evidence="1">Cell membrane</location>
        <topology evidence="1">Multi-pass membrane protein</topology>
    </subcellularLocation>
</comment>
<dbReference type="SMART" id="SM00283">
    <property type="entry name" value="MA"/>
    <property type="match status" value="1"/>
</dbReference>
<feature type="transmembrane region" description="Helical" evidence="10">
    <location>
        <begin position="303"/>
        <end position="325"/>
    </location>
</feature>
<evidence type="ECO:0000256" key="1">
    <source>
        <dbReference type="ARBA" id="ARBA00004651"/>
    </source>
</evidence>
<dbReference type="CDD" id="cd12914">
    <property type="entry name" value="PDC1_DGC_like"/>
    <property type="match status" value="1"/>
</dbReference>
<keyword evidence="2" id="KW-1003">Cell membrane</keyword>
<evidence type="ECO:0000313" key="14">
    <source>
        <dbReference type="Proteomes" id="UP000694308"/>
    </source>
</evidence>
<keyword evidence="4 10" id="KW-0812">Transmembrane</keyword>
<proteinExistence type="inferred from homology"/>
<accession>A0A949WRW6</accession>
<dbReference type="EMBL" id="JAEEGC010000085">
    <property type="protein sequence ID" value="MBV7274505.1"/>
    <property type="molecule type" value="Genomic_DNA"/>
</dbReference>
<dbReference type="Pfam" id="PF02743">
    <property type="entry name" value="dCache_1"/>
    <property type="match status" value="1"/>
</dbReference>
<dbReference type="GO" id="GO:0007165">
    <property type="term" value="P:signal transduction"/>
    <property type="evidence" value="ECO:0007669"/>
    <property type="project" value="UniProtKB-KW"/>
</dbReference>
<evidence type="ECO:0000256" key="6">
    <source>
        <dbReference type="ARBA" id="ARBA00023136"/>
    </source>
</evidence>
<organism evidence="13 14">
    <name type="scientific">Clostridium thailandense</name>
    <dbReference type="NCBI Taxonomy" id="2794346"/>
    <lineage>
        <taxon>Bacteria</taxon>
        <taxon>Bacillati</taxon>
        <taxon>Bacillota</taxon>
        <taxon>Clostridia</taxon>
        <taxon>Eubacteriales</taxon>
        <taxon>Clostridiaceae</taxon>
        <taxon>Clostridium</taxon>
    </lineage>
</organism>
<dbReference type="CDD" id="cd06225">
    <property type="entry name" value="HAMP"/>
    <property type="match status" value="1"/>
</dbReference>
<evidence type="ECO:0000313" key="13">
    <source>
        <dbReference type="EMBL" id="MBV7274505.1"/>
    </source>
</evidence>
<dbReference type="GO" id="GO:0005886">
    <property type="term" value="C:plasma membrane"/>
    <property type="evidence" value="ECO:0007669"/>
    <property type="project" value="UniProtKB-SubCell"/>
</dbReference>
<dbReference type="InterPro" id="IPR004089">
    <property type="entry name" value="MCPsignal_dom"/>
</dbReference>
<keyword evidence="6 10" id="KW-0472">Membrane</keyword>
<evidence type="ECO:0000256" key="4">
    <source>
        <dbReference type="ARBA" id="ARBA00022692"/>
    </source>
</evidence>
<evidence type="ECO:0000256" key="8">
    <source>
        <dbReference type="ARBA" id="ARBA00029447"/>
    </source>
</evidence>
<evidence type="ECO:0000256" key="3">
    <source>
        <dbReference type="ARBA" id="ARBA00022500"/>
    </source>
</evidence>
<evidence type="ECO:0000259" key="11">
    <source>
        <dbReference type="PROSITE" id="PS50111"/>
    </source>
</evidence>
<gene>
    <name evidence="13" type="ORF">I6U48_16555</name>
</gene>
<dbReference type="PROSITE" id="PS50111">
    <property type="entry name" value="CHEMOTAXIS_TRANSDUC_2"/>
    <property type="match status" value="1"/>
</dbReference>
<dbReference type="SMART" id="SM00304">
    <property type="entry name" value="HAMP"/>
    <property type="match status" value="1"/>
</dbReference>
<keyword evidence="5 10" id="KW-1133">Transmembrane helix</keyword>
<comment type="similarity">
    <text evidence="8">Belongs to the methyl-accepting chemotaxis (MCP) protein family.</text>
</comment>
<protein>
    <submittedName>
        <fullName evidence="13">Methyl-accepting chemotaxis protein</fullName>
    </submittedName>
</protein>
<dbReference type="Pfam" id="PF00672">
    <property type="entry name" value="HAMP"/>
    <property type="match status" value="1"/>
</dbReference>
<reference evidence="13" key="1">
    <citation type="submission" date="2020-12" db="EMBL/GenBank/DDBJ databases">
        <title>Clostridium thailandense sp. nov., a novel acetogenic bacterium isolated from peat land soil in Thailand.</title>
        <authorList>
            <person name="Chaikitkaew S."/>
            <person name="Birkeland N.K."/>
        </authorList>
    </citation>
    <scope>NUCLEOTIDE SEQUENCE</scope>
    <source>
        <strain evidence="13">PL3</strain>
    </source>
</reference>
<dbReference type="PANTHER" id="PTHR32089">
    <property type="entry name" value="METHYL-ACCEPTING CHEMOTAXIS PROTEIN MCPB"/>
    <property type="match status" value="1"/>
</dbReference>
<dbReference type="RefSeq" id="WP_218321572.1">
    <property type="nucleotide sequence ID" value="NZ_JAEEGC010000085.1"/>
</dbReference>